<reference evidence="2" key="1">
    <citation type="submission" date="2023-05" db="EMBL/GenBank/DDBJ databases">
        <title>Limnohabitans sp. strain HM2-2 Genome sequencing and assembly.</title>
        <authorList>
            <person name="Jung Y."/>
        </authorList>
    </citation>
    <scope>NUCLEOTIDE SEQUENCE</scope>
    <source>
        <strain evidence="2">HM2-2</strain>
    </source>
</reference>
<keyword evidence="3" id="KW-1185">Reference proteome</keyword>
<keyword evidence="1" id="KW-1133">Transmembrane helix</keyword>
<keyword evidence="1" id="KW-0472">Membrane</keyword>
<accession>A0ABT6X3L8</accession>
<gene>
    <name evidence="2" type="ORF">QLQ16_02540</name>
</gene>
<proteinExistence type="predicted"/>
<evidence type="ECO:0000313" key="3">
    <source>
        <dbReference type="Proteomes" id="UP001431902"/>
    </source>
</evidence>
<evidence type="ECO:0000256" key="1">
    <source>
        <dbReference type="SAM" id="Phobius"/>
    </source>
</evidence>
<comment type="caution">
    <text evidence="2">The sequence shown here is derived from an EMBL/GenBank/DDBJ whole genome shotgun (WGS) entry which is preliminary data.</text>
</comment>
<sequence>MPLVLEDGSQHVAYATHIFGFILGTIVAMAWKELAVDTDRKIDELKEEL</sequence>
<organism evidence="2 3">
    <name type="scientific">Limnohabitans lacus</name>
    <dbReference type="NCBI Taxonomy" id="3045173"/>
    <lineage>
        <taxon>Bacteria</taxon>
        <taxon>Pseudomonadati</taxon>
        <taxon>Pseudomonadota</taxon>
        <taxon>Betaproteobacteria</taxon>
        <taxon>Burkholderiales</taxon>
        <taxon>Comamonadaceae</taxon>
        <taxon>Limnohabitans</taxon>
    </lineage>
</organism>
<name>A0ABT6X3L8_9BURK</name>
<evidence type="ECO:0000313" key="2">
    <source>
        <dbReference type="EMBL" id="MDI9232709.1"/>
    </source>
</evidence>
<keyword evidence="1" id="KW-0812">Transmembrane</keyword>
<feature type="transmembrane region" description="Helical" evidence="1">
    <location>
        <begin position="12"/>
        <end position="31"/>
    </location>
</feature>
<dbReference type="RefSeq" id="WP_283223100.1">
    <property type="nucleotide sequence ID" value="NZ_JASGBH010000001.1"/>
</dbReference>
<dbReference type="Proteomes" id="UP001431902">
    <property type="component" value="Unassembled WGS sequence"/>
</dbReference>
<dbReference type="EMBL" id="JASGBH010000001">
    <property type="protein sequence ID" value="MDI9232709.1"/>
    <property type="molecule type" value="Genomic_DNA"/>
</dbReference>
<protein>
    <recommendedName>
        <fullName evidence="4">Rhomboid family intramembrane serine protease</fullName>
    </recommendedName>
</protein>
<evidence type="ECO:0008006" key="4">
    <source>
        <dbReference type="Google" id="ProtNLM"/>
    </source>
</evidence>